<sequence length="83" mass="9619">MKTSGELLNSLAEQLDYCEKMLAMEARLDLVVIMLEDIIEKLSNPPFEIDEEIRAKLLEKAKVCYYRAKTLLYLTETTRGAKY</sequence>
<accession>A0A7C5Y912</accession>
<gene>
    <name evidence="1" type="ORF">ENM42_01980</name>
</gene>
<dbReference type="AlphaFoldDB" id="A0A7C5Y912"/>
<organism evidence="1">
    <name type="scientific">Caldiarchaeum subterraneum</name>
    <dbReference type="NCBI Taxonomy" id="311458"/>
    <lineage>
        <taxon>Archaea</taxon>
        <taxon>Nitrososphaerota</taxon>
        <taxon>Candidatus Caldarchaeales</taxon>
        <taxon>Candidatus Caldarchaeaceae</taxon>
        <taxon>Candidatus Caldarchaeum</taxon>
    </lineage>
</organism>
<name>A0A7C5Y912_CALS0</name>
<evidence type="ECO:0000313" key="1">
    <source>
        <dbReference type="EMBL" id="HHR40578.1"/>
    </source>
</evidence>
<comment type="caution">
    <text evidence="1">The sequence shown here is derived from an EMBL/GenBank/DDBJ whole genome shotgun (WGS) entry which is preliminary data.</text>
</comment>
<protein>
    <submittedName>
        <fullName evidence="1">Uncharacterized protein</fullName>
    </submittedName>
</protein>
<proteinExistence type="predicted"/>
<dbReference type="EMBL" id="DRXS01000108">
    <property type="protein sequence ID" value="HHR40578.1"/>
    <property type="molecule type" value="Genomic_DNA"/>
</dbReference>
<reference evidence="1" key="1">
    <citation type="journal article" date="2020" name="mSystems">
        <title>Genome- and Community-Level Interaction Insights into Carbon Utilization and Element Cycling Functions of Hydrothermarchaeota in Hydrothermal Sediment.</title>
        <authorList>
            <person name="Zhou Z."/>
            <person name="Liu Y."/>
            <person name="Xu W."/>
            <person name="Pan J."/>
            <person name="Luo Z.H."/>
            <person name="Li M."/>
        </authorList>
    </citation>
    <scope>NUCLEOTIDE SEQUENCE [LARGE SCALE GENOMIC DNA]</scope>
    <source>
        <strain evidence="1">SpSt-1084</strain>
    </source>
</reference>